<sequence>MMIYLRNVAGFKMDYFKGMTYDDIHPIFEKKFNSNMPFLLKIKEQIDEEDSRVLKRLSESPDDKRTKKQKLDEEVEELRRHLQIVPNDEDDVYTEVTPLALKNFDREDLEVLWRLVKERLASTKPKNFSDDFLLTTLGAMFEKPYIQAQI</sequence>
<gene>
    <name evidence="1" type="ORF">Tci_037269</name>
</gene>
<accession>A0A6L2LU16</accession>
<evidence type="ECO:0000313" key="1">
    <source>
        <dbReference type="EMBL" id="GEU65291.1"/>
    </source>
</evidence>
<dbReference type="EMBL" id="BKCJ010005171">
    <property type="protein sequence ID" value="GEU65291.1"/>
    <property type="molecule type" value="Genomic_DNA"/>
</dbReference>
<organism evidence="1">
    <name type="scientific">Tanacetum cinerariifolium</name>
    <name type="common">Dalmatian daisy</name>
    <name type="synonym">Chrysanthemum cinerariifolium</name>
    <dbReference type="NCBI Taxonomy" id="118510"/>
    <lineage>
        <taxon>Eukaryota</taxon>
        <taxon>Viridiplantae</taxon>
        <taxon>Streptophyta</taxon>
        <taxon>Embryophyta</taxon>
        <taxon>Tracheophyta</taxon>
        <taxon>Spermatophyta</taxon>
        <taxon>Magnoliopsida</taxon>
        <taxon>eudicotyledons</taxon>
        <taxon>Gunneridae</taxon>
        <taxon>Pentapetalae</taxon>
        <taxon>asterids</taxon>
        <taxon>campanulids</taxon>
        <taxon>Asterales</taxon>
        <taxon>Asteraceae</taxon>
        <taxon>Asteroideae</taxon>
        <taxon>Anthemideae</taxon>
        <taxon>Anthemidinae</taxon>
        <taxon>Tanacetum</taxon>
    </lineage>
</organism>
<dbReference type="AlphaFoldDB" id="A0A6L2LU16"/>
<name>A0A6L2LU16_TANCI</name>
<protein>
    <submittedName>
        <fullName evidence="1">Uncharacterized protein</fullName>
    </submittedName>
</protein>
<proteinExistence type="predicted"/>
<reference evidence="1" key="1">
    <citation type="journal article" date="2019" name="Sci. Rep.">
        <title>Draft genome of Tanacetum cinerariifolium, the natural source of mosquito coil.</title>
        <authorList>
            <person name="Yamashiro T."/>
            <person name="Shiraishi A."/>
            <person name="Satake H."/>
            <person name="Nakayama K."/>
        </authorList>
    </citation>
    <scope>NUCLEOTIDE SEQUENCE</scope>
</reference>
<comment type="caution">
    <text evidence="1">The sequence shown here is derived from an EMBL/GenBank/DDBJ whole genome shotgun (WGS) entry which is preliminary data.</text>
</comment>